<accession>A0A4Z2H5T5</accession>
<evidence type="ECO:0000256" key="1">
    <source>
        <dbReference type="SAM" id="Phobius"/>
    </source>
</evidence>
<reference evidence="2 3" key="1">
    <citation type="submission" date="2019-03" db="EMBL/GenBank/DDBJ databases">
        <title>First draft genome of Liparis tanakae, snailfish: a comprehensive survey of snailfish specific genes.</title>
        <authorList>
            <person name="Kim W."/>
            <person name="Song I."/>
            <person name="Jeong J.-H."/>
            <person name="Kim D."/>
            <person name="Kim S."/>
            <person name="Ryu S."/>
            <person name="Song J.Y."/>
            <person name="Lee S.K."/>
        </authorList>
    </citation>
    <scope>NUCLEOTIDE SEQUENCE [LARGE SCALE GENOMIC DNA]</scope>
    <source>
        <tissue evidence="2">Muscle</tissue>
    </source>
</reference>
<keyword evidence="1" id="KW-0812">Transmembrane</keyword>
<evidence type="ECO:0000313" key="3">
    <source>
        <dbReference type="Proteomes" id="UP000314294"/>
    </source>
</evidence>
<dbReference type="AlphaFoldDB" id="A0A4Z2H5T5"/>
<name>A0A4Z2H5T5_9TELE</name>
<comment type="caution">
    <text evidence="2">The sequence shown here is derived from an EMBL/GenBank/DDBJ whole genome shotgun (WGS) entry which is preliminary data.</text>
</comment>
<evidence type="ECO:0000313" key="2">
    <source>
        <dbReference type="EMBL" id="TNN61237.1"/>
    </source>
</evidence>
<organism evidence="2 3">
    <name type="scientific">Liparis tanakae</name>
    <name type="common">Tanaka's snailfish</name>
    <dbReference type="NCBI Taxonomy" id="230148"/>
    <lineage>
        <taxon>Eukaryota</taxon>
        <taxon>Metazoa</taxon>
        <taxon>Chordata</taxon>
        <taxon>Craniata</taxon>
        <taxon>Vertebrata</taxon>
        <taxon>Euteleostomi</taxon>
        <taxon>Actinopterygii</taxon>
        <taxon>Neopterygii</taxon>
        <taxon>Teleostei</taxon>
        <taxon>Neoteleostei</taxon>
        <taxon>Acanthomorphata</taxon>
        <taxon>Eupercaria</taxon>
        <taxon>Perciformes</taxon>
        <taxon>Cottioidei</taxon>
        <taxon>Cottales</taxon>
        <taxon>Liparidae</taxon>
        <taxon>Liparis</taxon>
    </lineage>
</organism>
<keyword evidence="3" id="KW-1185">Reference proteome</keyword>
<keyword evidence="1" id="KW-0472">Membrane</keyword>
<sequence>MVNQLRGDSFFLSAAGALAAAASLLVFLCAAATSGALSFLFLSAASLLPHAACLSAACLSAVAAALCPSARRPSLEDALTEVSRGAAPDVRPGAASPLAGSLLAAGFGGVPGGEETPGGGWLPEAGAGPLGAGSLCLASCLRSGDGAAGDEAAGDRGAAALGERGLGRQSFSFTATPQLLGGASLRLASAASAGSVDGSLRFGFGAAAGAFPSGPLASVFAAPGGPGGGSGGGSGLRSLLATGTFSLAVTGDEHPRFALAAPPPSGGLICAFSAGRVPTGSGSFRSTPPSVFGGEARPSLSPGPTALLFLLQFWVTLFNEATAVALETSLLCSAFGSASTRVTAAHAAPSSFRPAAPPPSADSLPTDLRAPSRFKPPLLSAFEEQMFNSCRAERALSGGRLGALASGAGVTLELGRRTLSKPPFTASELVTSGFAFDVACGVTSSCSASSS</sequence>
<proteinExistence type="predicted"/>
<keyword evidence="1" id="KW-1133">Transmembrane helix</keyword>
<protein>
    <submittedName>
        <fullName evidence="2">Uncharacterized protein</fullName>
    </submittedName>
</protein>
<dbReference type="Proteomes" id="UP000314294">
    <property type="component" value="Unassembled WGS sequence"/>
</dbReference>
<feature type="transmembrane region" description="Helical" evidence="1">
    <location>
        <begin position="47"/>
        <end position="67"/>
    </location>
</feature>
<gene>
    <name evidence="2" type="ORF">EYF80_028532</name>
</gene>
<dbReference type="EMBL" id="SRLO01000319">
    <property type="protein sequence ID" value="TNN61237.1"/>
    <property type="molecule type" value="Genomic_DNA"/>
</dbReference>